<evidence type="ECO:0000256" key="14">
    <source>
        <dbReference type="ARBA" id="ARBA00023280"/>
    </source>
</evidence>
<dbReference type="GO" id="GO:0016020">
    <property type="term" value="C:membrane"/>
    <property type="evidence" value="ECO:0007669"/>
    <property type="project" value="UniProtKB-SubCell"/>
</dbReference>
<organism evidence="26 34">
    <name type="scientific">Myxoma virus</name>
    <dbReference type="NCBI Taxonomy" id="10273"/>
    <lineage>
        <taxon>Viruses</taxon>
        <taxon>Varidnaviria</taxon>
        <taxon>Bamfordvirae</taxon>
        <taxon>Nucleocytoviricota</taxon>
        <taxon>Pokkesviricetes</taxon>
        <taxon>Chitovirales</taxon>
        <taxon>Poxviridae</taxon>
        <taxon>Chordopoxvirinae</taxon>
        <taxon>Leporipoxvirus</taxon>
        <taxon>Leporipoxvirus myxoma</taxon>
    </lineage>
</organism>
<accession>A0A481NH43</accession>
<evidence type="ECO:0000313" key="25">
    <source>
        <dbReference type="EMBL" id="QAV38738.1"/>
    </source>
</evidence>
<dbReference type="EMBL" id="MK388131">
    <property type="protein sequence ID" value="QAV40766.1"/>
    <property type="molecule type" value="Genomic_DNA"/>
</dbReference>
<sequence length="393" mass="45715">MEGDYLIRPGEKQASYACRLLGILTKHSTYPPEEYFPLVRSIMSMYNTLIKDDVIWFREIAPYLYEYTMYKQNARNPSFYISTNVVNLTTCRVSKSSAKSAKYRAKSKQMKMRRVADGVPFEEKLKRDEVIRQKNKKDYFEIKKLYMRLKKFVRGKKSADDNMLCNKVRMIYGHINEIERVAVNEYSMAKSLLHYVFPNLFNDDKHHLFYRCTKMDGLGVLPSKKLNLIRVILENKFKISKRKWTMLKKYIDTVCATGKLRVRLGTYPYYKLKSLNALVASYQGDSVDELKTLVLSSFSLVDLTEKLIKTTFPEVVKSGEGHNYRCYPDGTHQGLDPERVIDMCYKARVATDSESVVDVHNAIVETVNRFLIRSEKKVGDNIDECIVMAKTIN</sequence>
<dbReference type="Pfam" id="PF10523">
    <property type="entry name" value="BEN"/>
    <property type="match status" value="2"/>
</dbReference>
<evidence type="ECO:0000313" key="34">
    <source>
        <dbReference type="Proteomes" id="UP000293529"/>
    </source>
</evidence>
<evidence type="ECO:0000256" key="19">
    <source>
        <dbReference type="ARBA" id="ARBA00045739"/>
    </source>
</evidence>
<dbReference type="EMBL" id="MK388143">
    <property type="protein sequence ID" value="QAV42794.1"/>
    <property type="molecule type" value="Genomic_DNA"/>
</dbReference>
<dbReference type="EMBL" id="MK388126">
    <property type="protein sequence ID" value="QAV39921.1"/>
    <property type="molecule type" value="Genomic_DNA"/>
</dbReference>
<evidence type="ECO:0000256" key="12">
    <source>
        <dbReference type="ARBA" id="ARBA00023136"/>
    </source>
</evidence>
<dbReference type="EMBL" id="MK388099">
    <property type="protein sequence ID" value="QAV35358.1"/>
    <property type="molecule type" value="Genomic_DNA"/>
</dbReference>
<dbReference type="Proteomes" id="UP000294706">
    <property type="component" value="Segment"/>
</dbReference>
<dbReference type="EMBL" id="MK388128">
    <property type="protein sequence ID" value="QAV40259.1"/>
    <property type="molecule type" value="Genomic_DNA"/>
</dbReference>
<evidence type="ECO:0000256" key="13">
    <source>
        <dbReference type="ARBA" id="ARBA00023200"/>
    </source>
</evidence>
<evidence type="ECO:0000256" key="9">
    <source>
        <dbReference type="ARBA" id="ARBA00022692"/>
    </source>
</evidence>
<feature type="domain" description="BEN" evidence="20">
    <location>
        <begin position="282"/>
        <end position="378"/>
    </location>
</feature>
<keyword evidence="11" id="KW-1133">Transmembrane helix</keyword>
<dbReference type="Proteomes" id="UP000293753">
    <property type="component" value="Genome"/>
</dbReference>
<evidence type="ECO:0000259" key="20">
    <source>
        <dbReference type="PROSITE" id="PS51457"/>
    </source>
</evidence>
<dbReference type="Proteomes" id="UP000292684">
    <property type="component" value="Segment"/>
</dbReference>
<dbReference type="GO" id="GO:0042025">
    <property type="term" value="C:host cell nucleus"/>
    <property type="evidence" value="ECO:0007669"/>
    <property type="project" value="UniProtKB-SubCell"/>
</dbReference>
<evidence type="ECO:0000256" key="7">
    <source>
        <dbReference type="ARBA" id="ARBA00022581"/>
    </source>
</evidence>
<evidence type="ECO:0000256" key="3">
    <source>
        <dbReference type="ARBA" id="ARBA00004192"/>
    </source>
</evidence>
<comment type="function">
    <text evidence="19">Major early protein present in virus factories. The presence of BEN domains suggests a possible role in organization of viral DNA during replication or transcription. Plays an essential role in the inhibition of the cGAS-dependent type I IFN induction in host dendritic cells. Mechanistically, abolishes cGAMP production by triggering host CGAS degradation via a proteasome-dependent mechanism.</text>
</comment>
<evidence type="ECO:0000256" key="6">
    <source>
        <dbReference type="ARBA" id="ARBA00022562"/>
    </source>
</evidence>
<evidence type="ECO:0000256" key="5">
    <source>
        <dbReference type="ARBA" id="ARBA00022518"/>
    </source>
</evidence>
<evidence type="ECO:0000256" key="18">
    <source>
        <dbReference type="ARBA" id="ARBA00038635"/>
    </source>
</evidence>
<dbReference type="EMBL" id="MK388119">
    <property type="protein sequence ID" value="QAV38738.1"/>
    <property type="molecule type" value="Genomic_DNA"/>
</dbReference>
<evidence type="ECO:0000256" key="15">
    <source>
        <dbReference type="ARBA" id="ARBA00034731"/>
    </source>
</evidence>
<dbReference type="GO" id="GO:0003677">
    <property type="term" value="F:DNA binding"/>
    <property type="evidence" value="ECO:0007669"/>
    <property type="project" value="InterPro"/>
</dbReference>
<keyword evidence="8" id="KW-1090">Inhibition of host innate immune response by virus</keyword>
<feature type="domain" description="BEN" evidence="20">
    <location>
        <begin position="165"/>
        <end position="262"/>
    </location>
</feature>
<dbReference type="PROSITE" id="PS51457">
    <property type="entry name" value="BEN"/>
    <property type="match status" value="2"/>
</dbReference>
<dbReference type="InterPro" id="IPR018379">
    <property type="entry name" value="BEN_domain"/>
</dbReference>
<evidence type="ECO:0000313" key="23">
    <source>
        <dbReference type="EMBL" id="QAV37386.1"/>
    </source>
</evidence>
<evidence type="ECO:0000313" key="29">
    <source>
        <dbReference type="EMBL" id="QAV40428.1"/>
    </source>
</evidence>
<dbReference type="Proteomes" id="UP000291627">
    <property type="component" value="Segment"/>
</dbReference>
<protein>
    <recommendedName>
        <fullName evidence="16">Protein OPG067</fullName>
    </recommendedName>
    <alternativeName>
        <fullName evidence="17">Protein E5</fullName>
    </alternativeName>
</protein>
<evidence type="ECO:0000313" key="28">
    <source>
        <dbReference type="EMBL" id="QAV40259.1"/>
    </source>
</evidence>
<comment type="subunit">
    <text evidence="18">Interacts with host CGAS; this interaction inhibits CGAS-mediated type I interferon response.</text>
</comment>
<dbReference type="Proteomes" id="UP000291891">
    <property type="component" value="Segment"/>
</dbReference>
<name>A0A481NH43_9POXV</name>
<dbReference type="Proteomes" id="UP000293069">
    <property type="component" value="Segment"/>
</dbReference>
<evidence type="ECO:0000256" key="16">
    <source>
        <dbReference type="ARBA" id="ARBA00034821"/>
    </source>
</evidence>
<dbReference type="Proteomes" id="UP000293529">
    <property type="component" value="Segment"/>
</dbReference>
<evidence type="ECO:0000313" key="26">
    <source>
        <dbReference type="EMBL" id="QAV39921.1"/>
    </source>
</evidence>
<proteinExistence type="inferred from homology"/>
<evidence type="ECO:0000313" key="33">
    <source>
        <dbReference type="Proteomes" id="UP000291454"/>
    </source>
</evidence>
<comment type="similarity">
    <text evidence="15">Belongs to the orthopoxvirus OPG067 family.</text>
</comment>
<dbReference type="EMBL" id="MK388127">
    <property type="protein sequence ID" value="QAV40090.1"/>
    <property type="molecule type" value="Genomic_DNA"/>
</dbReference>
<evidence type="ECO:0000256" key="17">
    <source>
        <dbReference type="ARBA" id="ARBA00034912"/>
    </source>
</evidence>
<dbReference type="Proteomes" id="UP000293894">
    <property type="component" value="Genome"/>
</dbReference>
<keyword evidence="12" id="KW-0472">Membrane</keyword>
<keyword evidence="14" id="KW-0899">Viral immunoevasion</keyword>
<evidence type="ECO:0000313" key="27">
    <source>
        <dbReference type="EMBL" id="QAV40090.1"/>
    </source>
</evidence>
<evidence type="ECO:0000313" key="30">
    <source>
        <dbReference type="EMBL" id="QAV41442.1"/>
    </source>
</evidence>
<evidence type="ECO:0000313" key="21">
    <source>
        <dbReference type="EMBL" id="QAV34513.1"/>
    </source>
</evidence>
<dbReference type="Proteomes" id="UP000291290">
    <property type="component" value="Segment"/>
</dbReference>
<dbReference type="Proteomes" id="UP000293046">
    <property type="component" value="Segment"/>
</dbReference>
<dbReference type="Proteomes" id="UP000291454">
    <property type="component" value="Genome"/>
</dbReference>
<dbReference type="EMBL" id="MK388135">
    <property type="protein sequence ID" value="QAV41442.1"/>
    <property type="molecule type" value="Genomic_DNA"/>
</dbReference>
<dbReference type="GO" id="GO:0052170">
    <property type="term" value="P:symbiont-mediated suppression of host innate immune response"/>
    <property type="evidence" value="ECO:0007669"/>
    <property type="project" value="UniProtKB-KW"/>
</dbReference>
<evidence type="ECO:0000313" key="31">
    <source>
        <dbReference type="EMBL" id="QAV42794.1"/>
    </source>
</evidence>
<dbReference type="PIRSF" id="PIRSF015691">
    <property type="entry name" value="VAC_E5R"/>
    <property type="match status" value="1"/>
</dbReference>
<evidence type="ECO:0000313" key="32">
    <source>
        <dbReference type="Proteomes" id="UP000291290"/>
    </source>
</evidence>
<dbReference type="EMBL" id="MK388118">
    <property type="protein sequence ID" value="QAV38569.1"/>
    <property type="molecule type" value="Genomic_DNA"/>
</dbReference>
<keyword evidence="7" id="KW-0945">Host-virus interaction</keyword>
<evidence type="ECO:0000256" key="10">
    <source>
        <dbReference type="ARBA" id="ARBA00022737"/>
    </source>
</evidence>
<comment type="subcellular location">
    <subcellularLocation>
        <location evidence="3">Host cytoplasm</location>
    </subcellularLocation>
    <subcellularLocation>
        <location evidence="1">Host nucleus</location>
    </subcellularLocation>
    <subcellularLocation>
        <location evidence="2">Membrane</location>
        <topology evidence="2">Single-pass membrane protein</topology>
    </subcellularLocation>
</comment>
<dbReference type="EMBL" id="MK388132">
    <property type="protein sequence ID" value="QAV40935.1"/>
    <property type="molecule type" value="Genomic_DNA"/>
</dbReference>
<keyword evidence="13" id="KW-1035">Host cytoplasm</keyword>
<keyword evidence="6" id="KW-1048">Host nucleus</keyword>
<evidence type="ECO:0000256" key="8">
    <source>
        <dbReference type="ARBA" id="ARBA00022632"/>
    </source>
</evidence>
<evidence type="ECO:0000256" key="2">
    <source>
        <dbReference type="ARBA" id="ARBA00004167"/>
    </source>
</evidence>
<evidence type="ECO:0000256" key="4">
    <source>
        <dbReference type="ARBA" id="ARBA00022482"/>
    </source>
</evidence>
<evidence type="ECO:0000256" key="11">
    <source>
        <dbReference type="ARBA" id="ARBA00022989"/>
    </source>
</evidence>
<gene>
    <name evidence="26" type="primary">m031R</name>
</gene>
<evidence type="ECO:0000313" key="24">
    <source>
        <dbReference type="EMBL" id="QAV38569.1"/>
    </source>
</evidence>
<evidence type="ECO:0000256" key="1">
    <source>
        <dbReference type="ARBA" id="ARBA00004147"/>
    </source>
</evidence>
<keyword evidence="4" id="KW-1113">Inhibition of host RLR pathway by virus</keyword>
<dbReference type="InterPro" id="IPR004334">
    <property type="entry name" value="Poxvirus_E5R"/>
</dbReference>
<dbReference type="Proteomes" id="UP000292368">
    <property type="component" value="Segment"/>
</dbReference>
<dbReference type="EMBL" id="MK388129">
    <property type="protein sequence ID" value="QAV40428.1"/>
    <property type="molecule type" value="Genomic_DNA"/>
</dbReference>
<dbReference type="EMBL" id="MK388130">
    <property type="protein sequence ID" value="QAV40597.1"/>
    <property type="molecule type" value="Genomic_DNA"/>
</dbReference>
<dbReference type="Proteomes" id="UP000294048">
    <property type="component" value="Segment"/>
</dbReference>
<dbReference type="EMBL" id="MK388111">
    <property type="protein sequence ID" value="QAV37386.1"/>
    <property type="molecule type" value="Genomic_DNA"/>
</dbReference>
<dbReference type="Proteomes" id="UP000292676">
    <property type="component" value="Segment"/>
</dbReference>
<evidence type="ECO:0000313" key="22">
    <source>
        <dbReference type="EMBL" id="QAV35358.1"/>
    </source>
</evidence>
<dbReference type="EMBL" id="MK388094">
    <property type="protein sequence ID" value="QAV34513.1"/>
    <property type="molecule type" value="Genomic_DNA"/>
</dbReference>
<keyword evidence="5" id="KW-0244">Early protein</keyword>
<keyword evidence="9" id="KW-0812">Transmembrane</keyword>
<dbReference type="GO" id="GO:0030430">
    <property type="term" value="C:host cell cytoplasm"/>
    <property type="evidence" value="ECO:0007669"/>
    <property type="project" value="UniProtKB-SubCell"/>
</dbReference>
<reference evidence="32 33" key="1">
    <citation type="journal article" date="2019" name="J. Virol.">
        <title>Punctuated evolution of myxoma virus: rapid and disjunct evolution of a recent viral lineage in Australia.</title>
        <authorList>
            <person name="Eden J.-S."/>
            <person name="Kerr P.J."/>
            <person name="Holmes E.C."/>
        </authorList>
    </citation>
    <scope>NUCLEOTIDE SEQUENCE [LARGE SCALE GENOMIC DNA]</scope>
    <source>
        <strain evidence="24">Aust/NSW/Deniliquin/02-2015</strain>
        <strain evidence="21">Aust/SA/Coomandook/12-2013</strain>
        <strain evidence="25">Aust/SA/Mt Gambier/01-2015</strain>
        <strain evidence="31">Aust/SA/Mt Gambier/03-2015</strain>
        <strain evidence="30">Aust/SA/Mt Gambier/09-2015</strain>
        <strain evidence="26">Aust/SA/Pukatja/03-2016</strain>
        <strain evidence="27">Aust/SA/Quorn/03-2016</strain>
        <strain evidence="28">Aust/SA/Sandy Creek/04-2016</strain>
        <strain evidence="29">Aust/SA/Turretfield</strain>
        <strain evidence="23">Aust/Vic/Hoppers Crossing/03-2012</strain>
        <strain evidence="22">Aust/Vic/Wonga Park/03-2012</strain>
    </source>
</reference>
<keyword evidence="10" id="KW-0677">Repeat</keyword>